<keyword evidence="1" id="KW-1133">Transmembrane helix</keyword>
<dbReference type="PANTHER" id="PTHR23021">
    <property type="entry name" value="SERPENTINE RECEPTOR, CLASS T"/>
    <property type="match status" value="1"/>
</dbReference>
<name>A0ABR1CM75_NECAM</name>
<evidence type="ECO:0000313" key="3">
    <source>
        <dbReference type="Proteomes" id="UP001303046"/>
    </source>
</evidence>
<comment type="caution">
    <text evidence="2">The sequence shown here is derived from an EMBL/GenBank/DDBJ whole genome shotgun (WGS) entry which is preliminary data.</text>
</comment>
<dbReference type="PANTHER" id="PTHR23021:SF11">
    <property type="entry name" value="SERPENTINE RECEPTOR, CLASS T"/>
    <property type="match status" value="1"/>
</dbReference>
<dbReference type="EMBL" id="JAVFWL010000002">
    <property type="protein sequence ID" value="KAK6738927.1"/>
    <property type="molecule type" value="Genomic_DNA"/>
</dbReference>
<accession>A0ABR1CM75</accession>
<gene>
    <name evidence="2" type="primary">Necator_chrII.g8598</name>
    <name evidence="2" type="ORF">RB195_020803</name>
</gene>
<evidence type="ECO:0000313" key="2">
    <source>
        <dbReference type="EMBL" id="KAK6738927.1"/>
    </source>
</evidence>
<proteinExistence type="predicted"/>
<feature type="transmembrane region" description="Helical" evidence="1">
    <location>
        <begin position="49"/>
        <end position="71"/>
    </location>
</feature>
<reference evidence="2 3" key="1">
    <citation type="submission" date="2023-08" db="EMBL/GenBank/DDBJ databases">
        <title>A Necator americanus chromosomal reference genome.</title>
        <authorList>
            <person name="Ilik V."/>
            <person name="Petrzelkova K.J."/>
            <person name="Pardy F."/>
            <person name="Fuh T."/>
            <person name="Niatou-Singa F.S."/>
            <person name="Gouil Q."/>
            <person name="Baker L."/>
            <person name="Ritchie M.E."/>
            <person name="Jex A.R."/>
            <person name="Gazzola D."/>
            <person name="Li H."/>
            <person name="Toshio Fujiwara R."/>
            <person name="Zhan B."/>
            <person name="Aroian R.V."/>
            <person name="Pafco B."/>
            <person name="Schwarz E.M."/>
        </authorList>
    </citation>
    <scope>NUCLEOTIDE SEQUENCE [LARGE SCALE GENOMIC DNA]</scope>
    <source>
        <strain evidence="2 3">Aroian</strain>
        <tissue evidence="2">Whole animal</tissue>
    </source>
</reference>
<evidence type="ECO:0008006" key="4">
    <source>
        <dbReference type="Google" id="ProtNLM"/>
    </source>
</evidence>
<organism evidence="2 3">
    <name type="scientific">Necator americanus</name>
    <name type="common">Human hookworm</name>
    <dbReference type="NCBI Taxonomy" id="51031"/>
    <lineage>
        <taxon>Eukaryota</taxon>
        <taxon>Metazoa</taxon>
        <taxon>Ecdysozoa</taxon>
        <taxon>Nematoda</taxon>
        <taxon>Chromadorea</taxon>
        <taxon>Rhabditida</taxon>
        <taxon>Rhabditina</taxon>
        <taxon>Rhabditomorpha</taxon>
        <taxon>Strongyloidea</taxon>
        <taxon>Ancylostomatidae</taxon>
        <taxon>Bunostominae</taxon>
        <taxon>Necator</taxon>
    </lineage>
</organism>
<feature type="transmembrane region" description="Helical" evidence="1">
    <location>
        <begin position="120"/>
        <end position="141"/>
    </location>
</feature>
<evidence type="ECO:0000256" key="1">
    <source>
        <dbReference type="SAM" id="Phobius"/>
    </source>
</evidence>
<sequence length="142" mass="15910">MLVQIIKKFIEFFLEFQMEWLIRNGGDAEKVPKYDCGTSDRSAGAKDSVIGTAFIAYGVVAELIYILDLMVMTKKQHRKLSCYKIMIALGIYDMAAIAINSLLTGYFWLKGSNYCTNPTFMFVVGAIGLGTYAFVQDAFILL</sequence>
<dbReference type="InterPro" id="IPR019425">
    <property type="entry name" value="7TM_GPCR_serpentine_rcpt_Srt"/>
</dbReference>
<keyword evidence="3" id="KW-1185">Reference proteome</keyword>
<dbReference type="SUPFAM" id="SSF81321">
    <property type="entry name" value="Family A G protein-coupled receptor-like"/>
    <property type="match status" value="1"/>
</dbReference>
<protein>
    <recommendedName>
        <fullName evidence="4">G-protein coupled receptors family 1 profile domain-containing protein</fullName>
    </recommendedName>
</protein>
<keyword evidence="1" id="KW-0812">Transmembrane</keyword>
<keyword evidence="1" id="KW-0472">Membrane</keyword>
<dbReference type="Proteomes" id="UP001303046">
    <property type="component" value="Unassembled WGS sequence"/>
</dbReference>
<dbReference type="Pfam" id="PF10321">
    <property type="entry name" value="7TM_GPCR_Srt"/>
    <property type="match status" value="1"/>
</dbReference>
<feature type="transmembrane region" description="Helical" evidence="1">
    <location>
        <begin position="83"/>
        <end position="108"/>
    </location>
</feature>